<dbReference type="Gene3D" id="1.25.40.10">
    <property type="entry name" value="Tetratricopeptide repeat domain"/>
    <property type="match status" value="2"/>
</dbReference>
<proteinExistence type="predicted"/>
<dbReference type="InterPro" id="IPR011990">
    <property type="entry name" value="TPR-like_helical_dom_sf"/>
</dbReference>
<organism evidence="1 2">
    <name type="scientific">Microbulbifer halophilus</name>
    <dbReference type="NCBI Taxonomy" id="453963"/>
    <lineage>
        <taxon>Bacteria</taxon>
        <taxon>Pseudomonadati</taxon>
        <taxon>Pseudomonadota</taxon>
        <taxon>Gammaproteobacteria</taxon>
        <taxon>Cellvibrionales</taxon>
        <taxon>Microbulbiferaceae</taxon>
        <taxon>Microbulbifer</taxon>
    </lineage>
</organism>
<evidence type="ECO:0000313" key="1">
    <source>
        <dbReference type="EMBL" id="MFD2309892.1"/>
    </source>
</evidence>
<dbReference type="RefSeq" id="WP_265720377.1">
    <property type="nucleotide sequence ID" value="NZ_JAPIVK010000003.1"/>
</dbReference>
<keyword evidence="2" id="KW-1185">Reference proteome</keyword>
<comment type="caution">
    <text evidence="1">The sequence shown here is derived from an EMBL/GenBank/DDBJ whole genome shotgun (WGS) entry which is preliminary data.</text>
</comment>
<dbReference type="PANTHER" id="PTHR45588:SF1">
    <property type="entry name" value="WW DOMAIN-CONTAINING PROTEIN"/>
    <property type="match status" value="1"/>
</dbReference>
<accession>A0ABW5E9D1</accession>
<protein>
    <submittedName>
        <fullName evidence="1">Tetratricopeptide repeat protein</fullName>
    </submittedName>
</protein>
<dbReference type="Proteomes" id="UP001597425">
    <property type="component" value="Unassembled WGS sequence"/>
</dbReference>
<reference evidence="2" key="1">
    <citation type="journal article" date="2019" name="Int. J. Syst. Evol. Microbiol.">
        <title>The Global Catalogue of Microorganisms (GCM) 10K type strain sequencing project: providing services to taxonomists for standard genome sequencing and annotation.</title>
        <authorList>
            <consortium name="The Broad Institute Genomics Platform"/>
            <consortium name="The Broad Institute Genome Sequencing Center for Infectious Disease"/>
            <person name="Wu L."/>
            <person name="Ma J."/>
        </authorList>
    </citation>
    <scope>NUCLEOTIDE SEQUENCE [LARGE SCALE GENOMIC DNA]</scope>
    <source>
        <strain evidence="2">KCTC 12848</strain>
    </source>
</reference>
<dbReference type="EMBL" id="JBHUJD010000005">
    <property type="protein sequence ID" value="MFD2309892.1"/>
    <property type="molecule type" value="Genomic_DNA"/>
</dbReference>
<evidence type="ECO:0000313" key="2">
    <source>
        <dbReference type="Proteomes" id="UP001597425"/>
    </source>
</evidence>
<sequence>MKIHRKTWGLLVTAVLSVPGICAETTSGAGDPDPADSAIGEVDFPISCSDDVRADFNHALALLHHMMYGQATDTFTEITREDPDCAMAYWGLAMASFHPLWAPPPPEAVATGTEAIAKAESLNPPTERERAYIDAAAAFFRDWSQDRHGEKLRAWSEAQKRVFDDNPQDNDAGALYALSLVATAPADDKEYHHQRRAGSLLQKLRKRAPQHPAVYHYLIHSYDNPALAEDALQVARDYDKIAPEVPHALHMPSHIFVRLGIWPDTIDWNIRSAAAAKRQPAGDATSLHYYHALDYLMYAYLQQGRDEKAQQVLEKVTAAENPQDKFASAYGIAASRARFPLETRDWQGAADLRERSHPEFPWHKYPWVESLIQFTRGIGAARAGDPEGAEAAARKMDELHQRTLEAGEEYWATRVDAQRLAVRAWSVYATGQKGLALKQMRRAAKVEDSVDKHPVTPGAPLPARELFGDMLLANDQPAQALHAYEESLAVSPKRLNSLYGAARAAEQAGQGDKAREYYRELVRMGGDKGGEREALQRARKYLEGN</sequence>
<dbReference type="PANTHER" id="PTHR45588">
    <property type="entry name" value="TPR DOMAIN-CONTAINING PROTEIN"/>
    <property type="match status" value="1"/>
</dbReference>
<dbReference type="Pfam" id="PF13174">
    <property type="entry name" value="TPR_6"/>
    <property type="match status" value="1"/>
</dbReference>
<dbReference type="InterPro" id="IPR019734">
    <property type="entry name" value="TPR_rpt"/>
</dbReference>
<name>A0ABW5E9D1_9GAMM</name>
<dbReference type="SUPFAM" id="SSF48452">
    <property type="entry name" value="TPR-like"/>
    <property type="match status" value="2"/>
</dbReference>
<gene>
    <name evidence="1" type="ORF">ACFSKX_05625</name>
</gene>